<organism evidence="1 2">
    <name type="scientific">Panicum virgatum</name>
    <name type="common">Blackwell switchgrass</name>
    <dbReference type="NCBI Taxonomy" id="38727"/>
    <lineage>
        <taxon>Eukaryota</taxon>
        <taxon>Viridiplantae</taxon>
        <taxon>Streptophyta</taxon>
        <taxon>Embryophyta</taxon>
        <taxon>Tracheophyta</taxon>
        <taxon>Spermatophyta</taxon>
        <taxon>Magnoliopsida</taxon>
        <taxon>Liliopsida</taxon>
        <taxon>Poales</taxon>
        <taxon>Poaceae</taxon>
        <taxon>PACMAD clade</taxon>
        <taxon>Panicoideae</taxon>
        <taxon>Panicodae</taxon>
        <taxon>Paniceae</taxon>
        <taxon>Panicinae</taxon>
        <taxon>Panicum</taxon>
        <taxon>Panicum sect. Hiantes</taxon>
    </lineage>
</organism>
<dbReference type="AlphaFoldDB" id="A0A8T0NQ79"/>
<evidence type="ECO:0000313" key="2">
    <source>
        <dbReference type="Proteomes" id="UP000823388"/>
    </source>
</evidence>
<comment type="caution">
    <text evidence="1">The sequence shown here is derived from an EMBL/GenBank/DDBJ whole genome shotgun (WGS) entry which is preliminary data.</text>
</comment>
<keyword evidence="2" id="KW-1185">Reference proteome</keyword>
<gene>
    <name evidence="1" type="ORF">PVAP13_9KG206885</name>
</gene>
<proteinExistence type="predicted"/>
<name>A0A8T0NQ79_PANVG</name>
<accession>A0A8T0NQ79</accession>
<protein>
    <submittedName>
        <fullName evidence="1">Uncharacterized protein</fullName>
    </submittedName>
</protein>
<sequence length="73" mass="7891">MRLTCRSTAPDVGAGRRRSGVTAWSDVEASRDDDFEELKCCADLGFGLSSTRSACHSAAMSGTRLTCTRRRSC</sequence>
<dbReference type="Proteomes" id="UP000823388">
    <property type="component" value="Chromosome 9K"/>
</dbReference>
<dbReference type="InterPro" id="IPR012881">
    <property type="entry name" value="DUF1685"/>
</dbReference>
<evidence type="ECO:0000313" key="1">
    <source>
        <dbReference type="EMBL" id="KAG2548924.1"/>
    </source>
</evidence>
<dbReference type="EMBL" id="CM029053">
    <property type="protein sequence ID" value="KAG2548924.1"/>
    <property type="molecule type" value="Genomic_DNA"/>
</dbReference>
<dbReference type="Pfam" id="PF07939">
    <property type="entry name" value="DUF1685"/>
    <property type="match status" value="1"/>
</dbReference>
<reference evidence="1" key="1">
    <citation type="submission" date="2020-05" db="EMBL/GenBank/DDBJ databases">
        <title>WGS assembly of Panicum virgatum.</title>
        <authorList>
            <person name="Lovell J.T."/>
            <person name="Jenkins J."/>
            <person name="Shu S."/>
            <person name="Juenger T.E."/>
            <person name="Schmutz J."/>
        </authorList>
    </citation>
    <scope>NUCLEOTIDE SEQUENCE</scope>
    <source>
        <strain evidence="1">AP13</strain>
    </source>
</reference>